<name>A0ACB8BNE6_9AGAM</name>
<accession>A0ACB8BNE6</accession>
<comment type="caution">
    <text evidence="1">The sequence shown here is derived from an EMBL/GenBank/DDBJ whole genome shotgun (WGS) entry which is preliminary data.</text>
</comment>
<dbReference type="EMBL" id="MU266376">
    <property type="protein sequence ID" value="KAH7926839.1"/>
    <property type="molecule type" value="Genomic_DNA"/>
</dbReference>
<sequence length="531" mass="60218">MHHCFRIPELRQQIFSTVYSSDEEDGLRRRHDSIFLQWPKPINPSSRQTLAALARTCRDFSEPALDILWARLDSLEPLVLRFPDNIWSVSDEGVIELEEPILAVAWRKFQRHAHRVRALGSASPLFGKMSKDFIIALGCSPSREGLLPNLQELYWDDHQGDDLYPFMRYFLSPSLRSIRISSYTCTVAQCSMVSSIGSICRELEIFECCSTSGRTHADVLDAISEDDWHLMDSLRALKIISPFRIPDCNLPHKLNSLSVELIPEQWSIHGPQRMETLENLELRSPTLWPCTQFVQRLEAPLLRKLIVDCETHSPAAAVGKLFTSLQSQFPRSSVESITIKVGKPRPRNGDEYPCTMQIIRPLLSFSLLKELHLDLLNMLHIDDIDLQEIASSLPSIERLNLGTRYFWEETPKLTLNGLIVLLTHCPQLRKLGLVIDATVLDPVTQEKPGGGVMNTTITTLSVGCSKIHDPTKVAVLLSAILPSLNRIVVETFPRQNSDREARQDKWKEVVEHVQLFAKTRGQEGQKHGAES</sequence>
<dbReference type="Proteomes" id="UP000790709">
    <property type="component" value="Unassembled WGS sequence"/>
</dbReference>
<evidence type="ECO:0000313" key="2">
    <source>
        <dbReference type="Proteomes" id="UP000790709"/>
    </source>
</evidence>
<gene>
    <name evidence="1" type="ORF">BV22DRAFT_1127844</name>
</gene>
<reference evidence="1" key="1">
    <citation type="journal article" date="2021" name="New Phytol.">
        <title>Evolutionary innovations through gain and loss of genes in the ectomycorrhizal Boletales.</title>
        <authorList>
            <person name="Wu G."/>
            <person name="Miyauchi S."/>
            <person name="Morin E."/>
            <person name="Kuo A."/>
            <person name="Drula E."/>
            <person name="Varga T."/>
            <person name="Kohler A."/>
            <person name="Feng B."/>
            <person name="Cao Y."/>
            <person name="Lipzen A."/>
            <person name="Daum C."/>
            <person name="Hundley H."/>
            <person name="Pangilinan J."/>
            <person name="Johnson J."/>
            <person name="Barry K."/>
            <person name="LaButti K."/>
            <person name="Ng V."/>
            <person name="Ahrendt S."/>
            <person name="Min B."/>
            <person name="Choi I.G."/>
            <person name="Park H."/>
            <person name="Plett J.M."/>
            <person name="Magnuson J."/>
            <person name="Spatafora J.W."/>
            <person name="Nagy L.G."/>
            <person name="Henrissat B."/>
            <person name="Grigoriev I.V."/>
            <person name="Yang Z.L."/>
            <person name="Xu J."/>
            <person name="Martin F.M."/>
        </authorList>
    </citation>
    <scope>NUCLEOTIDE SEQUENCE</scope>
    <source>
        <strain evidence="1">KUC20120723A-06</strain>
    </source>
</reference>
<keyword evidence="2" id="KW-1185">Reference proteome</keyword>
<organism evidence="1 2">
    <name type="scientific">Leucogyrophana mollusca</name>
    <dbReference type="NCBI Taxonomy" id="85980"/>
    <lineage>
        <taxon>Eukaryota</taxon>
        <taxon>Fungi</taxon>
        <taxon>Dikarya</taxon>
        <taxon>Basidiomycota</taxon>
        <taxon>Agaricomycotina</taxon>
        <taxon>Agaricomycetes</taxon>
        <taxon>Agaricomycetidae</taxon>
        <taxon>Boletales</taxon>
        <taxon>Boletales incertae sedis</taxon>
        <taxon>Leucogyrophana</taxon>
    </lineage>
</organism>
<proteinExistence type="predicted"/>
<evidence type="ECO:0000313" key="1">
    <source>
        <dbReference type="EMBL" id="KAH7926839.1"/>
    </source>
</evidence>
<protein>
    <submittedName>
        <fullName evidence="1">Uncharacterized protein</fullName>
    </submittedName>
</protein>